<evidence type="ECO:0000313" key="1">
    <source>
        <dbReference type="EMBL" id="VFS63348.1"/>
    </source>
</evidence>
<evidence type="ECO:0000313" key="2">
    <source>
        <dbReference type="Proteomes" id="UP000345637"/>
    </source>
</evidence>
<sequence>MLFSISATSVERKFCPTQIPRHSRVYRSITVSRRSRRPSKQRIRDKIHAPDVIRIQTLRLRLSALGRFIAAWPFETQ</sequence>
<dbReference type="Proteomes" id="UP000345637">
    <property type="component" value="Unassembled WGS sequence"/>
</dbReference>
<accession>A0A485AVT3</accession>
<name>A0A485AVT3_RAOPL</name>
<dbReference type="EMBL" id="CAADJE010000021">
    <property type="protein sequence ID" value="VFS63348.1"/>
    <property type="molecule type" value="Genomic_DNA"/>
</dbReference>
<organism evidence="1 2">
    <name type="scientific">Raoultella planticola</name>
    <name type="common">Klebsiella planticola</name>
    <dbReference type="NCBI Taxonomy" id="575"/>
    <lineage>
        <taxon>Bacteria</taxon>
        <taxon>Pseudomonadati</taxon>
        <taxon>Pseudomonadota</taxon>
        <taxon>Gammaproteobacteria</taxon>
        <taxon>Enterobacterales</taxon>
        <taxon>Enterobacteriaceae</taxon>
        <taxon>Klebsiella/Raoultella group</taxon>
        <taxon>Raoultella</taxon>
    </lineage>
</organism>
<proteinExistence type="predicted"/>
<gene>
    <name evidence="1" type="ORF">NCTC12998_02245</name>
</gene>
<dbReference type="AlphaFoldDB" id="A0A485AVT3"/>
<reference evidence="1 2" key="1">
    <citation type="submission" date="2019-03" db="EMBL/GenBank/DDBJ databases">
        <authorList>
            <consortium name="Pathogen Informatics"/>
        </authorList>
    </citation>
    <scope>NUCLEOTIDE SEQUENCE [LARGE SCALE GENOMIC DNA]</scope>
    <source>
        <strain evidence="1 2">NCTC12998</strain>
    </source>
</reference>
<protein>
    <submittedName>
        <fullName evidence="1">Uncharacterized protein</fullName>
    </submittedName>
</protein>